<dbReference type="AlphaFoldDB" id="A0A554LN54"/>
<feature type="binding site" evidence="6">
    <location>
        <position position="91"/>
    </location>
    <ligand>
        <name>[4Fe-4S] cluster</name>
        <dbReference type="ChEBI" id="CHEBI:49883"/>
        <note>4Fe-4S-S-AdoMet</note>
    </ligand>
</feature>
<dbReference type="InterPro" id="IPR016431">
    <property type="entry name" value="Pyrv-formate_lyase-activ_prd"/>
</dbReference>
<evidence type="ECO:0000313" key="9">
    <source>
        <dbReference type="Proteomes" id="UP000316495"/>
    </source>
</evidence>
<evidence type="ECO:0000313" key="8">
    <source>
        <dbReference type="EMBL" id="TSC94325.1"/>
    </source>
</evidence>
<evidence type="ECO:0000256" key="6">
    <source>
        <dbReference type="PIRSR" id="PIRSR004869-50"/>
    </source>
</evidence>
<feature type="binding site" evidence="6">
    <location>
        <position position="95"/>
    </location>
    <ligand>
        <name>[4Fe-4S] cluster</name>
        <dbReference type="ChEBI" id="CHEBI:49883"/>
        <note>4Fe-4S-S-AdoMet</note>
    </ligand>
</feature>
<dbReference type="GO" id="GO:0016829">
    <property type="term" value="F:lyase activity"/>
    <property type="evidence" value="ECO:0007669"/>
    <property type="project" value="UniProtKB-KW"/>
</dbReference>
<dbReference type="InterPro" id="IPR058240">
    <property type="entry name" value="rSAM_sf"/>
</dbReference>
<dbReference type="PANTHER" id="PTHR30352">
    <property type="entry name" value="PYRUVATE FORMATE-LYASE-ACTIVATING ENZYME"/>
    <property type="match status" value="1"/>
</dbReference>
<comment type="cofactor">
    <cofactor evidence="6">
        <name>[4Fe-4S] cluster</name>
        <dbReference type="ChEBI" id="CHEBI:49883"/>
    </cofactor>
    <text evidence="6">Binds 1 [4Fe-4S] cluster. The cluster is coordinated with 3 cysteines and an exchangeable S-adenosyl-L-methionine.</text>
</comment>
<feature type="domain" description="Radical SAM core" evidence="7">
    <location>
        <begin position="76"/>
        <end position="303"/>
    </location>
</feature>
<feature type="binding site" evidence="6">
    <location>
        <position position="98"/>
    </location>
    <ligand>
        <name>[4Fe-4S] cluster</name>
        <dbReference type="ChEBI" id="CHEBI:49883"/>
        <note>4Fe-4S-S-AdoMet</note>
    </ligand>
</feature>
<keyword evidence="3 6" id="KW-0479">Metal-binding</keyword>
<dbReference type="SFLD" id="SFLDS00029">
    <property type="entry name" value="Radical_SAM"/>
    <property type="match status" value="1"/>
</dbReference>
<dbReference type="CDD" id="cd01335">
    <property type="entry name" value="Radical_SAM"/>
    <property type="match status" value="1"/>
</dbReference>
<dbReference type="Pfam" id="PF04055">
    <property type="entry name" value="Radical_SAM"/>
    <property type="match status" value="1"/>
</dbReference>
<dbReference type="PANTHER" id="PTHR30352:SF5">
    <property type="entry name" value="PYRUVATE FORMATE-LYASE 1-ACTIVATING ENZYME"/>
    <property type="match status" value="1"/>
</dbReference>
<protein>
    <submittedName>
        <fullName evidence="8">Pyruvate formate lyase activating enzyme</fullName>
    </submittedName>
</protein>
<sequence>MSLLYFAIIKLMKTLFKKIGKDKIQCLACAHYCQIFDGNFGICGTRKNINGKLVSLAYGRPVAINVDPIEKKPLYHFLPKTKILSIGTFGCNFSCQFCQNWQMSQISKNNPEIEKLFEDLKVYSPREIVKLVKENNCPSIAYTYNEPVIFIEYAHDIAKLAKKAGIKNVFVSNGFWSEESFEYISPFLDAANIDLKSADDEFYRKYSGARLAPILETIRQLHKAKIHLELTTLIIPGLNDDEKNLKNIAKFIAKLDKNIPWHISRFFPCYKLKNLPPTPISTLKTAEKIGCSTGLKNIYIGNV</sequence>
<comment type="caution">
    <text evidence="8">The sequence shown here is derived from an EMBL/GenBank/DDBJ whole genome shotgun (WGS) entry which is preliminary data.</text>
</comment>
<evidence type="ECO:0000256" key="4">
    <source>
        <dbReference type="ARBA" id="ARBA00023004"/>
    </source>
</evidence>
<keyword evidence="4 6" id="KW-0408">Iron</keyword>
<dbReference type="Gene3D" id="3.20.20.70">
    <property type="entry name" value="Aldolase class I"/>
    <property type="match status" value="1"/>
</dbReference>
<evidence type="ECO:0000259" key="7">
    <source>
        <dbReference type="PROSITE" id="PS51918"/>
    </source>
</evidence>
<name>A0A554LN54_9BACT</name>
<proteinExistence type="predicted"/>
<evidence type="ECO:0000256" key="3">
    <source>
        <dbReference type="ARBA" id="ARBA00022723"/>
    </source>
</evidence>
<dbReference type="InterPro" id="IPR034457">
    <property type="entry name" value="Organic_radical-activating"/>
</dbReference>
<dbReference type="SMART" id="SM00729">
    <property type="entry name" value="Elp3"/>
    <property type="match status" value="1"/>
</dbReference>
<dbReference type="InterPro" id="IPR027596">
    <property type="entry name" value="AmmeMemoSam_rS"/>
</dbReference>
<dbReference type="PROSITE" id="PS51918">
    <property type="entry name" value="RADICAL_SAM"/>
    <property type="match status" value="1"/>
</dbReference>
<dbReference type="Proteomes" id="UP000316495">
    <property type="component" value="Unassembled WGS sequence"/>
</dbReference>
<dbReference type="EMBL" id="VMGN01000016">
    <property type="protein sequence ID" value="TSC94325.1"/>
    <property type="molecule type" value="Genomic_DNA"/>
</dbReference>
<reference evidence="8 9" key="1">
    <citation type="submission" date="2017-07" db="EMBL/GenBank/DDBJ databases">
        <title>Mechanisms for carbon and nitrogen cycling indicate functional differentiation within the Candidate Phyla Radiation.</title>
        <authorList>
            <person name="Danczak R.E."/>
            <person name="Johnston M.D."/>
            <person name="Kenah C."/>
            <person name="Slattery M."/>
            <person name="Wrighton K.C."/>
            <person name="Wilkins M.J."/>
        </authorList>
    </citation>
    <scope>NUCLEOTIDE SEQUENCE [LARGE SCALE GENOMIC DNA]</scope>
    <source>
        <strain evidence="8">Athens1014_28</strain>
    </source>
</reference>
<dbReference type="InterPro" id="IPR013785">
    <property type="entry name" value="Aldolase_TIM"/>
</dbReference>
<dbReference type="SFLD" id="SFLDG01101">
    <property type="entry name" value="Uncharacterised_Radical_SAM_Su"/>
    <property type="match status" value="1"/>
</dbReference>
<evidence type="ECO:0000256" key="5">
    <source>
        <dbReference type="ARBA" id="ARBA00023014"/>
    </source>
</evidence>
<keyword evidence="8" id="KW-0456">Lyase</keyword>
<dbReference type="NCBIfam" id="TIGR04337">
    <property type="entry name" value="AmmeMemoSam_rS"/>
    <property type="match status" value="1"/>
</dbReference>
<dbReference type="PIRSF" id="PIRSF004869">
    <property type="entry name" value="PflX_prd"/>
    <property type="match status" value="1"/>
</dbReference>
<evidence type="ECO:0000256" key="2">
    <source>
        <dbReference type="ARBA" id="ARBA00022691"/>
    </source>
</evidence>
<dbReference type="GO" id="GO:0046872">
    <property type="term" value="F:metal ion binding"/>
    <property type="evidence" value="ECO:0007669"/>
    <property type="project" value="UniProtKB-KW"/>
</dbReference>
<keyword evidence="1" id="KW-0004">4Fe-4S</keyword>
<accession>A0A554LN54</accession>
<keyword evidence="5 6" id="KW-0411">Iron-sulfur</keyword>
<evidence type="ECO:0000256" key="1">
    <source>
        <dbReference type="ARBA" id="ARBA00022485"/>
    </source>
</evidence>
<dbReference type="SUPFAM" id="SSF102114">
    <property type="entry name" value="Radical SAM enzymes"/>
    <property type="match status" value="1"/>
</dbReference>
<dbReference type="GO" id="GO:0051539">
    <property type="term" value="F:4 iron, 4 sulfur cluster binding"/>
    <property type="evidence" value="ECO:0007669"/>
    <property type="project" value="UniProtKB-KW"/>
</dbReference>
<dbReference type="InterPro" id="IPR007197">
    <property type="entry name" value="rSAM"/>
</dbReference>
<keyword evidence="8" id="KW-0670">Pyruvate</keyword>
<dbReference type="InterPro" id="IPR006638">
    <property type="entry name" value="Elp3/MiaA/NifB-like_rSAM"/>
</dbReference>
<keyword evidence="2 6" id="KW-0949">S-adenosyl-L-methionine</keyword>
<organism evidence="8 9">
    <name type="scientific">Candidatus Berkelbacteria bacterium Athens1014_28</name>
    <dbReference type="NCBI Taxonomy" id="2017145"/>
    <lineage>
        <taxon>Bacteria</taxon>
        <taxon>Candidatus Berkelbacteria</taxon>
    </lineage>
</organism>
<gene>
    <name evidence="8" type="ORF">Athens101428_368</name>
</gene>